<protein>
    <submittedName>
        <fullName evidence="1">Uncharacterized protein</fullName>
    </submittedName>
</protein>
<accession>A0A2R8C6M9</accession>
<reference evidence="2" key="1">
    <citation type="submission" date="2018-03" db="EMBL/GenBank/DDBJ databases">
        <authorList>
            <person name="Rodrigo-Torres L."/>
            <person name="Arahal R. D."/>
            <person name="Lucena T."/>
        </authorList>
    </citation>
    <scope>NUCLEOTIDE SEQUENCE [LARGE SCALE GENOMIC DNA]</scope>
    <source>
        <strain evidence="2">CECT 7615</strain>
    </source>
</reference>
<evidence type="ECO:0000313" key="2">
    <source>
        <dbReference type="Proteomes" id="UP000244898"/>
    </source>
</evidence>
<proteinExistence type="predicted"/>
<evidence type="ECO:0000313" key="1">
    <source>
        <dbReference type="EMBL" id="SPJ28089.1"/>
    </source>
</evidence>
<gene>
    <name evidence="1" type="ORF">TRM7615_01584</name>
</gene>
<dbReference type="SUPFAM" id="SSF51120">
    <property type="entry name" value="beta-Roll"/>
    <property type="match status" value="1"/>
</dbReference>
<dbReference type="RefSeq" id="WP_108786340.1">
    <property type="nucleotide sequence ID" value="NZ_ONZG01000003.1"/>
</dbReference>
<organism evidence="1 2">
    <name type="scientific">Falsiruegeria mediterranea M17</name>
    <dbReference type="NCBI Taxonomy" id="1200281"/>
    <lineage>
        <taxon>Bacteria</taxon>
        <taxon>Pseudomonadati</taxon>
        <taxon>Pseudomonadota</taxon>
        <taxon>Alphaproteobacteria</taxon>
        <taxon>Rhodobacterales</taxon>
        <taxon>Roseobacteraceae</taxon>
        <taxon>Falsiruegeria</taxon>
    </lineage>
</organism>
<name>A0A2R8C6M9_9RHOB</name>
<dbReference type="EMBL" id="ONZG01000003">
    <property type="protein sequence ID" value="SPJ28089.1"/>
    <property type="molecule type" value="Genomic_DNA"/>
</dbReference>
<dbReference type="AlphaFoldDB" id="A0A2R8C6M9"/>
<keyword evidence="2" id="KW-1185">Reference proteome</keyword>
<dbReference type="Proteomes" id="UP000244898">
    <property type="component" value="Unassembled WGS sequence"/>
</dbReference>
<dbReference type="InterPro" id="IPR011049">
    <property type="entry name" value="Serralysin-like_metalloprot_C"/>
</dbReference>
<sequence>MVGNTVTGLLSGSTLILSAVDDVGDYAIGGSNTLDAGVFELFLPTLYNDVLAQNPGQDTIDALCGDDGINGNGRDNLILAGAGYDAISGDPVKTP</sequence>